<name>A0A2M9BBX6_9MICO</name>
<dbReference type="Proteomes" id="UP000230161">
    <property type="component" value="Unassembled WGS sequence"/>
</dbReference>
<evidence type="ECO:0000313" key="5">
    <source>
        <dbReference type="Proteomes" id="UP000230161"/>
    </source>
</evidence>
<dbReference type="EMBL" id="PGFB01000005">
    <property type="protein sequence ID" value="PJJ55445.1"/>
    <property type="molecule type" value="Genomic_DNA"/>
</dbReference>
<dbReference type="PROSITE" id="PS50935">
    <property type="entry name" value="SSB"/>
    <property type="match status" value="1"/>
</dbReference>
<protein>
    <submittedName>
        <fullName evidence="4">Single-stranded DNA-binding protein</fullName>
    </submittedName>
</protein>
<keyword evidence="5" id="KW-1185">Reference proteome</keyword>
<dbReference type="OrthoDB" id="4773434at2"/>
<dbReference type="Gene3D" id="2.40.50.140">
    <property type="entry name" value="Nucleic acid-binding proteins"/>
    <property type="match status" value="1"/>
</dbReference>
<dbReference type="CDD" id="cd04496">
    <property type="entry name" value="SSB_OBF"/>
    <property type="match status" value="1"/>
</dbReference>
<evidence type="ECO:0000256" key="3">
    <source>
        <dbReference type="SAM" id="MobiDB-lite"/>
    </source>
</evidence>
<feature type="region of interest" description="Disordered" evidence="3">
    <location>
        <begin position="114"/>
        <end position="160"/>
    </location>
</feature>
<evidence type="ECO:0000256" key="1">
    <source>
        <dbReference type="ARBA" id="ARBA00023125"/>
    </source>
</evidence>
<comment type="caution">
    <text evidence="4">The sequence shown here is derived from an EMBL/GenBank/DDBJ whole genome shotgun (WGS) entry which is preliminary data.</text>
</comment>
<dbReference type="GO" id="GO:0003697">
    <property type="term" value="F:single-stranded DNA binding"/>
    <property type="evidence" value="ECO:0007669"/>
    <property type="project" value="InterPro"/>
</dbReference>
<dbReference type="Pfam" id="PF00436">
    <property type="entry name" value="SSB"/>
    <property type="match status" value="1"/>
</dbReference>
<evidence type="ECO:0000256" key="2">
    <source>
        <dbReference type="PROSITE-ProRule" id="PRU00252"/>
    </source>
</evidence>
<organism evidence="4 5">
    <name type="scientific">Compostimonas suwonensis</name>
    <dbReference type="NCBI Taxonomy" id="1048394"/>
    <lineage>
        <taxon>Bacteria</taxon>
        <taxon>Bacillati</taxon>
        <taxon>Actinomycetota</taxon>
        <taxon>Actinomycetes</taxon>
        <taxon>Micrococcales</taxon>
        <taxon>Microbacteriaceae</taxon>
        <taxon>Compostimonas</taxon>
    </lineage>
</organism>
<dbReference type="RefSeq" id="WP_100345582.1">
    <property type="nucleotide sequence ID" value="NZ_PGFB01000005.1"/>
</dbReference>
<dbReference type="InterPro" id="IPR012340">
    <property type="entry name" value="NA-bd_OB-fold"/>
</dbReference>
<sequence length="160" mass="17568">MSIQTQQSLTGFIATEPQLTTTSKGQARFYARVGVRHQRVEPDGTTTDLEPTFHHLVLFRAAAKRAHAQFAKDDSFVASGRVHAFTYERDGKTVPDEEFIATAIGHDSLRTRYGVDRSRRAGQAVEADAAERPSPRPRRKPAPIGDAPQRPSAESTAVAL</sequence>
<dbReference type="InterPro" id="IPR000424">
    <property type="entry name" value="Primosome_PriB/ssb"/>
</dbReference>
<dbReference type="AlphaFoldDB" id="A0A2M9BBX6"/>
<proteinExistence type="predicted"/>
<accession>A0A2M9BBX6</accession>
<dbReference type="SUPFAM" id="SSF50249">
    <property type="entry name" value="Nucleic acid-binding proteins"/>
    <property type="match status" value="1"/>
</dbReference>
<evidence type="ECO:0000313" key="4">
    <source>
        <dbReference type="EMBL" id="PJJ55445.1"/>
    </source>
</evidence>
<gene>
    <name evidence="4" type="ORF">CLV54_2789</name>
</gene>
<reference evidence="4 5" key="1">
    <citation type="submission" date="2017-11" db="EMBL/GenBank/DDBJ databases">
        <title>Genomic Encyclopedia of Archaeal and Bacterial Type Strains, Phase II (KMG-II): From Individual Species to Whole Genera.</title>
        <authorList>
            <person name="Goeker M."/>
        </authorList>
    </citation>
    <scope>NUCLEOTIDE SEQUENCE [LARGE SCALE GENOMIC DNA]</scope>
    <source>
        <strain evidence="4 5">DSM 25625</strain>
    </source>
</reference>
<keyword evidence="1 2" id="KW-0238">DNA-binding</keyword>